<proteinExistence type="predicted"/>
<evidence type="ECO:0000313" key="1">
    <source>
        <dbReference type="EMBL" id="AWO97644.1"/>
    </source>
</evidence>
<accession>A0A2U9B124</accession>
<name>A0A2U9B124_SCOMX</name>
<dbReference type="AlphaFoldDB" id="A0A2U9B124"/>
<dbReference type="EMBL" id="CP026244">
    <property type="protein sequence ID" value="AWO97644.1"/>
    <property type="molecule type" value="Genomic_DNA"/>
</dbReference>
<reference evidence="1 2" key="1">
    <citation type="submission" date="2017-12" db="EMBL/GenBank/DDBJ databases">
        <title>Integrating genomic resources of turbot (Scophthalmus maximus) in depth evaluation of genetic and physical mapping variation across individuals.</title>
        <authorList>
            <person name="Martinez P."/>
        </authorList>
    </citation>
    <scope>NUCLEOTIDE SEQUENCE [LARGE SCALE GENOMIC DNA]</scope>
</reference>
<organism evidence="1 2">
    <name type="scientific">Scophthalmus maximus</name>
    <name type="common">Turbot</name>
    <name type="synonym">Psetta maxima</name>
    <dbReference type="NCBI Taxonomy" id="52904"/>
    <lineage>
        <taxon>Eukaryota</taxon>
        <taxon>Metazoa</taxon>
        <taxon>Chordata</taxon>
        <taxon>Craniata</taxon>
        <taxon>Vertebrata</taxon>
        <taxon>Euteleostomi</taxon>
        <taxon>Actinopterygii</taxon>
        <taxon>Neopterygii</taxon>
        <taxon>Teleostei</taxon>
        <taxon>Neoteleostei</taxon>
        <taxon>Acanthomorphata</taxon>
        <taxon>Carangaria</taxon>
        <taxon>Pleuronectiformes</taxon>
        <taxon>Pleuronectoidei</taxon>
        <taxon>Scophthalmidae</taxon>
        <taxon>Scophthalmus</taxon>
    </lineage>
</organism>
<keyword evidence="2" id="KW-1185">Reference proteome</keyword>
<protein>
    <submittedName>
        <fullName evidence="1">Uncharacterized protein</fullName>
    </submittedName>
</protein>
<gene>
    <name evidence="1" type="ORF">SMAX5B_019495</name>
</gene>
<evidence type="ECO:0000313" key="2">
    <source>
        <dbReference type="Proteomes" id="UP000246464"/>
    </source>
</evidence>
<sequence length="76" mass="8320">MTAPLCSPASRRVADCLLFGSGTDRGFIIWHVTSWICEENTGESLPLSRTGNYGQYQGSLAQGYQDQNPPLSDQII</sequence>
<dbReference type="Proteomes" id="UP000246464">
    <property type="component" value="Chromosome 2"/>
</dbReference>